<dbReference type="GO" id="GO:0016787">
    <property type="term" value="F:hydrolase activity"/>
    <property type="evidence" value="ECO:0007669"/>
    <property type="project" value="UniProtKB-KW"/>
</dbReference>
<dbReference type="NCBIfam" id="TIGR00099">
    <property type="entry name" value="Cof-subfamily"/>
    <property type="match status" value="1"/>
</dbReference>
<evidence type="ECO:0000313" key="2">
    <source>
        <dbReference type="Proteomes" id="UP001469365"/>
    </source>
</evidence>
<dbReference type="Proteomes" id="UP001469365">
    <property type="component" value="Unassembled WGS sequence"/>
</dbReference>
<dbReference type="Pfam" id="PF08282">
    <property type="entry name" value="Hydrolase_3"/>
    <property type="match status" value="1"/>
</dbReference>
<dbReference type="PROSITE" id="PS01229">
    <property type="entry name" value="COF_2"/>
    <property type="match status" value="1"/>
</dbReference>
<comment type="caution">
    <text evidence="1">The sequence shown here is derived from an EMBL/GenBank/DDBJ whole genome shotgun (WGS) entry which is preliminary data.</text>
</comment>
<dbReference type="Gene3D" id="3.30.1240.10">
    <property type="match status" value="1"/>
</dbReference>
<sequence length="260" mass="29760">MQSKQIFFFDFDDTLYSHTTKSVPKSTQYALNKLRAHGHTLVISTGRGPDSMSFIQQQVAVPCDMMVFLNGQLIFRKGQKVFERFITLPSIHFILEKMRAHGFAYGGYSAHGEMVDHVNERVSVVWNDFLCTPPPVMERFESSYPLYQAHLYITKEEAEHVKEHLDDYWTNWSHEYMVNLISKEAGKSQAVRWFLGELDIPKEHSFAFGDGFNDQDMLVSVGHGIAMGNALDELKQVAEHVTGRADEDGIRQALEFYGII</sequence>
<proteinExistence type="predicted"/>
<reference evidence="1 2" key="1">
    <citation type="submission" date="2024-04" db="EMBL/GenBank/DDBJ databases">
        <title>draft genome sequnece of Paenibacillus filicis.</title>
        <authorList>
            <person name="Kim D.-U."/>
        </authorList>
    </citation>
    <scope>NUCLEOTIDE SEQUENCE [LARGE SCALE GENOMIC DNA]</scope>
    <source>
        <strain evidence="1 2">KACC14197</strain>
    </source>
</reference>
<evidence type="ECO:0000313" key="1">
    <source>
        <dbReference type="EMBL" id="MEK8128182.1"/>
    </source>
</evidence>
<dbReference type="EMBL" id="JBBPCC010000005">
    <property type="protein sequence ID" value="MEK8128182.1"/>
    <property type="molecule type" value="Genomic_DNA"/>
</dbReference>
<dbReference type="Gene3D" id="3.40.50.1000">
    <property type="entry name" value="HAD superfamily/HAD-like"/>
    <property type="match status" value="1"/>
</dbReference>
<dbReference type="EC" id="3.1.3.-" evidence="1"/>
<dbReference type="RefSeq" id="WP_341415252.1">
    <property type="nucleotide sequence ID" value="NZ_JBBPCC010000005.1"/>
</dbReference>
<dbReference type="NCBIfam" id="TIGR01484">
    <property type="entry name" value="HAD-SF-IIB"/>
    <property type="match status" value="1"/>
</dbReference>
<accession>A0ABU9DH30</accession>
<dbReference type="InterPro" id="IPR006379">
    <property type="entry name" value="HAD-SF_hydro_IIB"/>
</dbReference>
<dbReference type="SUPFAM" id="SSF56784">
    <property type="entry name" value="HAD-like"/>
    <property type="match status" value="1"/>
</dbReference>
<protein>
    <submittedName>
        <fullName evidence="1">HAD family hydrolase</fullName>
        <ecNumber evidence="1">3.1.3.-</ecNumber>
    </submittedName>
</protein>
<name>A0ABU9DH30_9BACL</name>
<organism evidence="1 2">
    <name type="scientific">Paenibacillus filicis</name>
    <dbReference type="NCBI Taxonomy" id="669464"/>
    <lineage>
        <taxon>Bacteria</taxon>
        <taxon>Bacillati</taxon>
        <taxon>Bacillota</taxon>
        <taxon>Bacilli</taxon>
        <taxon>Bacillales</taxon>
        <taxon>Paenibacillaceae</taxon>
        <taxon>Paenibacillus</taxon>
    </lineage>
</organism>
<dbReference type="PANTHER" id="PTHR10000:SF25">
    <property type="entry name" value="PHOSPHATASE YKRA-RELATED"/>
    <property type="match status" value="1"/>
</dbReference>
<dbReference type="InterPro" id="IPR023214">
    <property type="entry name" value="HAD_sf"/>
</dbReference>
<keyword evidence="1" id="KW-0378">Hydrolase</keyword>
<keyword evidence="2" id="KW-1185">Reference proteome</keyword>
<dbReference type="InterPro" id="IPR000150">
    <property type="entry name" value="Cof"/>
</dbReference>
<dbReference type="PANTHER" id="PTHR10000">
    <property type="entry name" value="PHOSPHOSERINE PHOSPHATASE"/>
    <property type="match status" value="1"/>
</dbReference>
<gene>
    <name evidence="1" type="ORF">WMW72_09730</name>
</gene>
<dbReference type="InterPro" id="IPR036412">
    <property type="entry name" value="HAD-like_sf"/>
</dbReference>